<name>E6W145_DESIS</name>
<proteinExistence type="predicted"/>
<keyword evidence="7" id="KW-1185">Reference proteome</keyword>
<dbReference type="STRING" id="653733.Selin_1736"/>
<evidence type="ECO:0000313" key="6">
    <source>
        <dbReference type="EMBL" id="ADU66465.1"/>
    </source>
</evidence>
<dbReference type="Gene3D" id="1.20.120.1810">
    <property type="match status" value="1"/>
</dbReference>
<organism evidence="6 7">
    <name type="scientific">Desulfurispirillum indicum (strain ATCC BAA-1389 / DSM 22839 / S5)</name>
    <dbReference type="NCBI Taxonomy" id="653733"/>
    <lineage>
        <taxon>Bacteria</taxon>
        <taxon>Pseudomonadati</taxon>
        <taxon>Chrysiogenota</taxon>
        <taxon>Chrysiogenia</taxon>
        <taxon>Chrysiogenales</taxon>
        <taxon>Chrysiogenaceae</taxon>
        <taxon>Desulfurispirillum</taxon>
    </lineage>
</organism>
<evidence type="ECO:0000259" key="5">
    <source>
        <dbReference type="PROSITE" id="PS00716"/>
    </source>
</evidence>
<dbReference type="AlphaFoldDB" id="E6W145"/>
<dbReference type="RefSeq" id="WP_013506345.1">
    <property type="nucleotide sequence ID" value="NC_014836.1"/>
</dbReference>
<dbReference type="CDD" id="cd06171">
    <property type="entry name" value="Sigma70_r4"/>
    <property type="match status" value="1"/>
</dbReference>
<protein>
    <submittedName>
        <fullName evidence="6">RNA polymerase sigma factor, sigma-70 family</fullName>
    </submittedName>
</protein>
<dbReference type="GO" id="GO:0016987">
    <property type="term" value="F:sigma factor activity"/>
    <property type="evidence" value="ECO:0007669"/>
    <property type="project" value="UniProtKB-KW"/>
</dbReference>
<dbReference type="InterPro" id="IPR000943">
    <property type="entry name" value="RNA_pol_sigma70"/>
</dbReference>
<feature type="domain" description="RNA polymerase sigma-70" evidence="5">
    <location>
        <begin position="265"/>
        <end position="291"/>
    </location>
</feature>
<evidence type="ECO:0000256" key="4">
    <source>
        <dbReference type="ARBA" id="ARBA00023163"/>
    </source>
</evidence>
<dbReference type="Pfam" id="PF04545">
    <property type="entry name" value="Sigma70_r4"/>
    <property type="match status" value="1"/>
</dbReference>
<evidence type="ECO:0000256" key="1">
    <source>
        <dbReference type="ARBA" id="ARBA00023015"/>
    </source>
</evidence>
<dbReference type="PRINTS" id="PR00046">
    <property type="entry name" value="SIGMA70FCT"/>
</dbReference>
<dbReference type="PROSITE" id="PS00716">
    <property type="entry name" value="SIGMA70_2"/>
    <property type="match status" value="1"/>
</dbReference>
<dbReference type="InterPro" id="IPR013324">
    <property type="entry name" value="RNA_pol_sigma_r3/r4-like"/>
</dbReference>
<dbReference type="Gene3D" id="1.10.10.10">
    <property type="entry name" value="Winged helix-like DNA-binding domain superfamily/Winged helix DNA-binding domain"/>
    <property type="match status" value="2"/>
</dbReference>
<keyword evidence="4" id="KW-0804">Transcription</keyword>
<evidence type="ECO:0000256" key="2">
    <source>
        <dbReference type="ARBA" id="ARBA00023082"/>
    </source>
</evidence>
<keyword evidence="1" id="KW-0805">Transcription regulation</keyword>
<dbReference type="SUPFAM" id="SSF88946">
    <property type="entry name" value="Sigma2 domain of RNA polymerase sigma factors"/>
    <property type="match status" value="1"/>
</dbReference>
<dbReference type="GO" id="GO:0006352">
    <property type="term" value="P:DNA-templated transcription initiation"/>
    <property type="evidence" value="ECO:0007669"/>
    <property type="project" value="InterPro"/>
</dbReference>
<keyword evidence="2" id="KW-0731">Sigma factor</keyword>
<dbReference type="InterPro" id="IPR014284">
    <property type="entry name" value="RNA_pol_sigma-70_dom"/>
</dbReference>
<dbReference type="KEGG" id="din:Selin_1736"/>
<sequence length="305" mass="35320">MTQNRQEEFSEDLSMREDVLKQTATENYIPSGDSLRDYLRRISRITLLTAEEEKELARRISAGDEQAFRVLVESNLRFVVKIAMKYRDIGINLLDLINEGNIGLLEAARRFDPERGNRFITYAVWWIKQSIIQAIISSSNTVRLPGKQARFASKLNSARREFARDHDGREPTEQELRDEYGLDISNIEDILRATRSYISLDTPIGEDDERTLKDVLESPEESSTEEQYVRQKISTEIRSIIAELESRDALVVDLRFGISEGIPQTLDEVGTRLGLSKERVRQIEERALKRLQRKAMNRKLSEYLH</sequence>
<dbReference type="InterPro" id="IPR050239">
    <property type="entry name" value="Sigma-70_RNA_pol_init_factors"/>
</dbReference>
<reference evidence="6 7" key="1">
    <citation type="submission" date="2010-12" db="EMBL/GenBank/DDBJ databases">
        <title>Complete sequence of Desulfurispirillum indicum S5.</title>
        <authorList>
            <consortium name="US DOE Joint Genome Institute"/>
            <person name="Lucas S."/>
            <person name="Copeland A."/>
            <person name="Lapidus A."/>
            <person name="Cheng J.-F."/>
            <person name="Goodwin L."/>
            <person name="Pitluck S."/>
            <person name="Chertkov O."/>
            <person name="Held B."/>
            <person name="Detter J.C."/>
            <person name="Han C."/>
            <person name="Tapia R."/>
            <person name="Land M."/>
            <person name="Hauser L."/>
            <person name="Kyrpides N."/>
            <person name="Ivanova N."/>
            <person name="Mikhailova N."/>
            <person name="Haggblom M."/>
            <person name="Rauschenbach I."/>
            <person name="Bini E."/>
            <person name="Woyke T."/>
        </authorList>
    </citation>
    <scope>NUCLEOTIDE SEQUENCE [LARGE SCALE GENOMIC DNA]</scope>
    <source>
        <strain evidence="7">ATCC BAA-1389 / DSM 22839 / S5</strain>
    </source>
</reference>
<evidence type="ECO:0000313" key="7">
    <source>
        <dbReference type="Proteomes" id="UP000002572"/>
    </source>
</evidence>
<dbReference type="PIRSF" id="PIRSF000770">
    <property type="entry name" value="RNA_pol_sigma-SigE/K"/>
    <property type="match status" value="1"/>
</dbReference>
<dbReference type="Pfam" id="PF00140">
    <property type="entry name" value="Sigma70_r1_2"/>
    <property type="match status" value="1"/>
</dbReference>
<dbReference type="InterPro" id="IPR007624">
    <property type="entry name" value="RNA_pol_sigma70_r3"/>
</dbReference>
<dbReference type="InterPro" id="IPR007630">
    <property type="entry name" value="RNA_pol_sigma70_r4"/>
</dbReference>
<dbReference type="Pfam" id="PF04542">
    <property type="entry name" value="Sigma70_r2"/>
    <property type="match status" value="1"/>
</dbReference>
<keyword evidence="3" id="KW-0238">DNA-binding</keyword>
<dbReference type="SUPFAM" id="SSF88659">
    <property type="entry name" value="Sigma3 and sigma4 domains of RNA polymerase sigma factors"/>
    <property type="match status" value="2"/>
</dbReference>
<dbReference type="InterPro" id="IPR036388">
    <property type="entry name" value="WH-like_DNA-bd_sf"/>
</dbReference>
<dbReference type="Proteomes" id="UP000002572">
    <property type="component" value="Chromosome"/>
</dbReference>
<dbReference type="eggNOG" id="COG0568">
    <property type="taxonomic scope" value="Bacteria"/>
</dbReference>
<dbReference type="InterPro" id="IPR007627">
    <property type="entry name" value="RNA_pol_sigma70_r2"/>
</dbReference>
<dbReference type="InterPro" id="IPR013325">
    <property type="entry name" value="RNA_pol_sigma_r2"/>
</dbReference>
<gene>
    <name evidence="6" type="ordered locus">Selin_1736</name>
</gene>
<dbReference type="Gene3D" id="1.10.601.10">
    <property type="entry name" value="RNA Polymerase Primary Sigma Factor"/>
    <property type="match status" value="1"/>
</dbReference>
<accession>E6W145</accession>
<dbReference type="PANTHER" id="PTHR30603">
    <property type="entry name" value="RNA POLYMERASE SIGMA FACTOR RPO"/>
    <property type="match status" value="1"/>
</dbReference>
<dbReference type="GO" id="GO:0003677">
    <property type="term" value="F:DNA binding"/>
    <property type="evidence" value="ECO:0007669"/>
    <property type="project" value="UniProtKB-KW"/>
</dbReference>
<dbReference type="InterPro" id="IPR009042">
    <property type="entry name" value="RNA_pol_sigma70_r1_2"/>
</dbReference>
<dbReference type="OrthoDB" id="9809557at2"/>
<dbReference type="NCBIfam" id="TIGR02937">
    <property type="entry name" value="sigma70-ECF"/>
    <property type="match status" value="1"/>
</dbReference>
<dbReference type="PANTHER" id="PTHR30603:SF47">
    <property type="entry name" value="RNA POLYMERASE SIGMA FACTOR SIGD, CHLOROPLASTIC"/>
    <property type="match status" value="1"/>
</dbReference>
<dbReference type="HOGENOM" id="CLU_014793_3_5_0"/>
<evidence type="ECO:0000256" key="3">
    <source>
        <dbReference type="ARBA" id="ARBA00023125"/>
    </source>
</evidence>
<dbReference type="FunCoup" id="E6W145">
    <property type="interactions" value="239"/>
</dbReference>
<dbReference type="InParanoid" id="E6W145"/>
<dbReference type="EMBL" id="CP002432">
    <property type="protein sequence ID" value="ADU66465.1"/>
    <property type="molecule type" value="Genomic_DNA"/>
</dbReference>
<dbReference type="Pfam" id="PF04539">
    <property type="entry name" value="Sigma70_r3"/>
    <property type="match status" value="1"/>
</dbReference>